<protein>
    <recommendedName>
        <fullName evidence="4">26S proteasome regulatory subunit RPN2</fullName>
    </recommendedName>
</protein>
<proteinExistence type="inferred from homology"/>
<dbReference type="EMBL" id="KC513608">
    <property type="protein sequence ID" value="AGE95505.1"/>
    <property type="molecule type" value="Genomic_DNA"/>
</dbReference>
<evidence type="ECO:0000256" key="4">
    <source>
        <dbReference type="PIRNR" id="PIRNR015947"/>
    </source>
</evidence>
<dbReference type="OMA" id="INYYNIC"/>
<dbReference type="GO" id="GO:0042176">
    <property type="term" value="P:regulation of protein catabolic process"/>
    <property type="evidence" value="ECO:0007669"/>
    <property type="project" value="UniProtKB-UniRule"/>
</dbReference>
<organism evidence="5">
    <name type="scientific">Encephalitozoon cuniculi</name>
    <name type="common">Microsporidian parasite</name>
    <dbReference type="NCBI Taxonomy" id="6035"/>
    <lineage>
        <taxon>Eukaryota</taxon>
        <taxon>Fungi</taxon>
        <taxon>Fungi incertae sedis</taxon>
        <taxon>Microsporidia</taxon>
        <taxon>Unikaryonidae</taxon>
        <taxon>Encephalitozoon</taxon>
    </lineage>
</organism>
<dbReference type="VEuPathDB" id="MicrosporidiaDB:AEWQ_020410"/>
<comment type="similarity">
    <text evidence="1 4">Belongs to the proteasome subunit S1 family.</text>
</comment>
<evidence type="ECO:0000256" key="1">
    <source>
        <dbReference type="ARBA" id="ARBA00006308"/>
    </source>
</evidence>
<dbReference type="SMR" id="M1K8W1"/>
<dbReference type="InterPro" id="IPR011989">
    <property type="entry name" value="ARM-like"/>
</dbReference>
<dbReference type="InterPro" id="IPR016024">
    <property type="entry name" value="ARM-type_fold"/>
</dbReference>
<dbReference type="AlphaFoldDB" id="M1K8W1"/>
<dbReference type="InterPro" id="IPR016642">
    <property type="entry name" value="26S_Psome_Rpn2"/>
</dbReference>
<dbReference type="GO" id="GO:0008540">
    <property type="term" value="C:proteasome regulatory particle, base subcomplex"/>
    <property type="evidence" value="ECO:0007669"/>
    <property type="project" value="UniProtKB-UniRule"/>
</dbReference>
<reference evidence="5" key="1">
    <citation type="journal article" date="2013" name="Eukaryot. Cell">
        <title>Extremely Reduced Levels of Heterozygosity in the Vertebrate Pathogen Encephalitozoon cuniculi.</title>
        <authorList>
            <person name="Selman M."/>
            <person name="Sak B."/>
            <person name="Kvac M."/>
            <person name="Farinelli L."/>
            <person name="Weiss L.M."/>
            <person name="Corradi N."/>
        </authorList>
    </citation>
    <scope>NUCLEOTIDE SEQUENCE</scope>
</reference>
<sequence>MQTIRILPNIRALLRDGRESEAIDVINAHVDVVAPHIKDDLRYIKSSDPKTSLCLSKIYFVLEDYQQAIEYALRAGDLLVDDGSFYYTSIVYHMMDSADIGGDDRIRDFVLKVIGAEDVDDSLIGYLFSIKAYGLLKEALVKYISDGNDCRRLLDLLISLGEEEGCLKEIYGMLAEIGPGKKPFIFYVIDAYFYLEDVEKVKALIERLVKEDILLCYDVAFYTEDNYSPEIEVADQRVMSILSGEFKKKILGAFLLEKNLTSFKFLESIARTRTHYLGLANSLMNLGTSNDTLYRNNADIFGQSSEWAKFSEVASIGMIHLFNSNPYEILKNYLPSEVSQKEGGALMALGLIKAGTFSEEDTEYLLYFLDTEDTLTPELAYGVCLGLGLINMGSANREILNKLKELSKVDRTLLVEASVYGMGMLGLNSWSVELLEDLRTIAGETEFERVKRAVGISFSLVLMFSEEMFYDECNASNGDFKNYINELLYDKDSIMRANGVLSLGSAFVGTGRLGVISTLLPYINDGDDDVKRAAVIAIGLVCCDDRDLLVGTLEPLSENHNFFVRAAVAVVLGLFLSGTGDKVCTNILEALMYDTNSLVRQSACIGVGFITMQCNPELVPNYKRIIEKLNRLIVDKKESGAVELGAVLGRGLSEGGGRNIVFSVRNMSGITSADRIAGAVLFLHYWYWHPLISMVSLCALPTTVFCFNEDLEEEEIEIPTSSRYNNLLICLPDIKKARRFKQKPKEDKEIVIESPSVLTFGSRCTIKQREECGIDAPAILFVKKKK</sequence>
<name>M1K8W1_ENCCN</name>
<evidence type="ECO:0000256" key="2">
    <source>
        <dbReference type="ARBA" id="ARBA00022737"/>
    </source>
</evidence>
<dbReference type="SUPFAM" id="SSF48371">
    <property type="entry name" value="ARM repeat"/>
    <property type="match status" value="1"/>
</dbReference>
<keyword evidence="3 4" id="KW-0647">Proteasome</keyword>
<dbReference type="PANTHER" id="PTHR10943:SF2">
    <property type="entry name" value="26S PROTEASOME NON-ATPASE REGULATORY SUBUNIT 1"/>
    <property type="match status" value="1"/>
</dbReference>
<dbReference type="VEuPathDB" id="MicrosporidiaDB:M970_020420"/>
<dbReference type="PIRSF" id="PIRSF015947">
    <property type="entry name" value="26S_Psome_Rpn2"/>
    <property type="match status" value="1"/>
</dbReference>
<dbReference type="GO" id="GO:0034515">
    <property type="term" value="C:proteasome storage granule"/>
    <property type="evidence" value="ECO:0007669"/>
    <property type="project" value="TreeGrafter"/>
</dbReference>
<dbReference type="GO" id="GO:0005634">
    <property type="term" value="C:nucleus"/>
    <property type="evidence" value="ECO:0007669"/>
    <property type="project" value="TreeGrafter"/>
</dbReference>
<dbReference type="VEuPathDB" id="MicrosporidiaDB:AEWR_020420"/>
<dbReference type="Gene3D" id="1.25.10.10">
    <property type="entry name" value="Leucine-rich Repeat Variant"/>
    <property type="match status" value="1"/>
</dbReference>
<dbReference type="GO" id="GO:0043161">
    <property type="term" value="P:proteasome-mediated ubiquitin-dependent protein catabolic process"/>
    <property type="evidence" value="ECO:0007669"/>
    <property type="project" value="TreeGrafter"/>
</dbReference>
<gene>
    <name evidence="5" type="ORF">ECU02_0480</name>
</gene>
<accession>M1K8W1</accession>
<dbReference type="VEuPathDB" id="MicrosporidiaDB:ECU02_0480"/>
<comment type="function">
    <text evidence="4">Acts as a regulatory subunit of the 26S proteasome which is involved in the ATP-dependent degradation of ubiquitinated proteins.</text>
</comment>
<keyword evidence="2" id="KW-0677">Repeat</keyword>
<dbReference type="PANTHER" id="PTHR10943">
    <property type="entry name" value="26S PROTEASOME NON-ATPASE REGULATORY SUBUNIT"/>
    <property type="match status" value="1"/>
</dbReference>
<dbReference type="GO" id="GO:0030234">
    <property type="term" value="F:enzyme regulator activity"/>
    <property type="evidence" value="ECO:0007669"/>
    <property type="project" value="UniProtKB-UniRule"/>
</dbReference>
<dbReference type="VEuPathDB" id="MicrosporidiaDB:AEWD_020440"/>
<evidence type="ECO:0000256" key="3">
    <source>
        <dbReference type="ARBA" id="ARBA00022942"/>
    </source>
</evidence>
<dbReference type="Pfam" id="PF13646">
    <property type="entry name" value="HEAT_2"/>
    <property type="match status" value="1"/>
</dbReference>
<evidence type="ECO:0000313" key="5">
    <source>
        <dbReference type="EMBL" id="AGE95505.1"/>
    </source>
</evidence>